<protein>
    <submittedName>
        <fullName evidence="2">DinB superfamily protein</fullName>
    </submittedName>
</protein>
<dbReference type="EMBL" id="FNCG01000003">
    <property type="protein sequence ID" value="SDG31877.1"/>
    <property type="molecule type" value="Genomic_DNA"/>
</dbReference>
<accession>A0A1G7T945</accession>
<gene>
    <name evidence="2" type="ORF">SAMN05192573_10377</name>
</gene>
<reference evidence="3" key="1">
    <citation type="submission" date="2016-10" db="EMBL/GenBank/DDBJ databases">
        <authorList>
            <person name="Varghese N."/>
            <person name="Submissions S."/>
        </authorList>
    </citation>
    <scope>NUCLEOTIDE SEQUENCE [LARGE SCALE GENOMIC DNA]</scope>
    <source>
        <strain evidence="3">Gh-67</strain>
    </source>
</reference>
<evidence type="ECO:0000313" key="3">
    <source>
        <dbReference type="Proteomes" id="UP000199705"/>
    </source>
</evidence>
<dbReference type="Gene3D" id="1.20.120.450">
    <property type="entry name" value="dinb family like domain"/>
    <property type="match status" value="1"/>
</dbReference>
<dbReference type="InterPro" id="IPR024775">
    <property type="entry name" value="DinB-like"/>
</dbReference>
<dbReference type="Proteomes" id="UP000199705">
    <property type="component" value="Unassembled WGS sequence"/>
</dbReference>
<evidence type="ECO:0000259" key="1">
    <source>
        <dbReference type="Pfam" id="PF12867"/>
    </source>
</evidence>
<dbReference type="AlphaFoldDB" id="A0A1G7T945"/>
<dbReference type="Pfam" id="PF12867">
    <property type="entry name" value="DinB_2"/>
    <property type="match status" value="1"/>
</dbReference>
<feature type="domain" description="DinB-like" evidence="1">
    <location>
        <begin position="23"/>
        <end position="141"/>
    </location>
</feature>
<keyword evidence="3" id="KW-1185">Reference proteome</keyword>
<evidence type="ECO:0000313" key="2">
    <source>
        <dbReference type="EMBL" id="SDG31877.1"/>
    </source>
</evidence>
<dbReference type="SUPFAM" id="SSF109854">
    <property type="entry name" value="DinB/YfiT-like putative metalloenzymes"/>
    <property type="match status" value="1"/>
</dbReference>
<sequence>MNEVTNKLTGIIENLRRLKSCDIDWTYNASPVKWSKKEVVGHLIDSAQINLQRFVRCTYEENFRLTYQQVEWVAAARYQDADINELIELWALLNLQIVRVLENYPADRWSARCDNSKTEPKLQTVEWLAADYVDHMLHHLKNIL</sequence>
<name>A0A1G7T945_9SPHI</name>
<organism evidence="2 3">
    <name type="scientific">Mucilaginibacter gossypii</name>
    <dbReference type="NCBI Taxonomy" id="551996"/>
    <lineage>
        <taxon>Bacteria</taxon>
        <taxon>Pseudomonadati</taxon>
        <taxon>Bacteroidota</taxon>
        <taxon>Sphingobacteriia</taxon>
        <taxon>Sphingobacteriales</taxon>
        <taxon>Sphingobacteriaceae</taxon>
        <taxon>Mucilaginibacter</taxon>
    </lineage>
</organism>
<proteinExistence type="predicted"/>
<dbReference type="InterPro" id="IPR034660">
    <property type="entry name" value="DinB/YfiT-like"/>
</dbReference>
<dbReference type="RefSeq" id="WP_091163743.1">
    <property type="nucleotide sequence ID" value="NZ_FNCG01000003.1"/>
</dbReference>
<dbReference type="STRING" id="551996.SAMN05192573_10377"/>